<dbReference type="SUPFAM" id="SSF52540">
    <property type="entry name" value="P-loop containing nucleoside triphosphate hydrolases"/>
    <property type="match status" value="2"/>
</dbReference>
<keyword evidence="1" id="KW-0547">Nucleotide-binding</keyword>
<evidence type="ECO:0000259" key="5">
    <source>
        <dbReference type="PROSITE" id="PS51192"/>
    </source>
</evidence>
<dbReference type="PANTHER" id="PTHR10799">
    <property type="entry name" value="SNF2/RAD54 HELICASE FAMILY"/>
    <property type="match status" value="1"/>
</dbReference>
<dbReference type="PROSITE" id="PS51192">
    <property type="entry name" value="HELICASE_ATP_BIND_1"/>
    <property type="match status" value="1"/>
</dbReference>
<evidence type="ECO:0000256" key="3">
    <source>
        <dbReference type="ARBA" id="ARBA00022840"/>
    </source>
</evidence>
<dbReference type="InterPro" id="IPR027417">
    <property type="entry name" value="P-loop_NTPase"/>
</dbReference>
<dbReference type="InterPro" id="IPR000330">
    <property type="entry name" value="SNF2_N"/>
</dbReference>
<dbReference type="InterPro" id="IPR038718">
    <property type="entry name" value="SNF2-like_sf"/>
</dbReference>
<evidence type="ECO:0000256" key="4">
    <source>
        <dbReference type="SAM" id="MobiDB-lite"/>
    </source>
</evidence>
<dbReference type="InterPro" id="IPR014001">
    <property type="entry name" value="Helicase_ATP-bd"/>
</dbReference>
<dbReference type="CDD" id="cd18793">
    <property type="entry name" value="SF2_C_SNF"/>
    <property type="match status" value="1"/>
</dbReference>
<dbReference type="PROSITE" id="PS51194">
    <property type="entry name" value="HELICASE_CTER"/>
    <property type="match status" value="1"/>
</dbReference>
<evidence type="ECO:0000256" key="2">
    <source>
        <dbReference type="ARBA" id="ARBA00022801"/>
    </source>
</evidence>
<name>A0ABY8EMK9_MALFU</name>
<keyword evidence="2" id="KW-0378">Hydrolase</keyword>
<dbReference type="Proteomes" id="UP000818624">
    <property type="component" value="Chromosome 1"/>
</dbReference>
<protein>
    <submittedName>
        <fullName evidence="7">ATPase</fullName>
    </submittedName>
</protein>
<feature type="domain" description="Helicase ATP-binding" evidence="5">
    <location>
        <begin position="101"/>
        <end position="264"/>
    </location>
</feature>
<evidence type="ECO:0000313" key="7">
    <source>
        <dbReference type="EMBL" id="WFD46754.1"/>
    </source>
</evidence>
<dbReference type="EMBL" id="CP046234">
    <property type="protein sequence ID" value="WFD46754.1"/>
    <property type="molecule type" value="Genomic_DNA"/>
</dbReference>
<gene>
    <name evidence="7" type="primary">IRC5</name>
    <name evidence="7" type="ORF">GLX27_001395</name>
</gene>
<dbReference type="Gene3D" id="3.40.50.10810">
    <property type="entry name" value="Tandem AAA-ATPase domain"/>
    <property type="match status" value="1"/>
</dbReference>
<evidence type="ECO:0000259" key="6">
    <source>
        <dbReference type="PROSITE" id="PS51194"/>
    </source>
</evidence>
<keyword evidence="8" id="KW-1185">Reference proteome</keyword>
<evidence type="ECO:0000313" key="8">
    <source>
        <dbReference type="Proteomes" id="UP000818624"/>
    </source>
</evidence>
<evidence type="ECO:0000256" key="1">
    <source>
        <dbReference type="ARBA" id="ARBA00022741"/>
    </source>
</evidence>
<dbReference type="Pfam" id="PF00271">
    <property type="entry name" value="Helicase_C"/>
    <property type="match status" value="1"/>
</dbReference>
<dbReference type="Pfam" id="PF00176">
    <property type="entry name" value="SNF2-rel_dom"/>
    <property type="match status" value="1"/>
</dbReference>
<accession>A0ABY8EMK9</accession>
<dbReference type="SMART" id="SM00487">
    <property type="entry name" value="DEXDc"/>
    <property type="match status" value="1"/>
</dbReference>
<dbReference type="InterPro" id="IPR001650">
    <property type="entry name" value="Helicase_C-like"/>
</dbReference>
<feature type="region of interest" description="Disordered" evidence="4">
    <location>
        <begin position="1"/>
        <end position="21"/>
    </location>
</feature>
<organism evidence="7 8">
    <name type="scientific">Malassezia furfur</name>
    <name type="common">Pityriasis versicolor infection agent</name>
    <name type="synonym">Pityrosporum furfur</name>
    <dbReference type="NCBI Taxonomy" id="55194"/>
    <lineage>
        <taxon>Eukaryota</taxon>
        <taxon>Fungi</taxon>
        <taxon>Dikarya</taxon>
        <taxon>Basidiomycota</taxon>
        <taxon>Ustilaginomycotina</taxon>
        <taxon>Malasseziomycetes</taxon>
        <taxon>Malasseziales</taxon>
        <taxon>Malasseziaceae</taxon>
        <taxon>Malassezia</taxon>
    </lineage>
</organism>
<dbReference type="InterPro" id="IPR049730">
    <property type="entry name" value="SNF2/RAD54-like_C"/>
</dbReference>
<reference evidence="7 8" key="1">
    <citation type="journal article" date="2020" name="Elife">
        <title>Loss of centromere function drives karyotype evolution in closely related Malassezia species.</title>
        <authorList>
            <person name="Sankaranarayanan S.R."/>
            <person name="Ianiri G."/>
            <person name="Coelho M.A."/>
            <person name="Reza M.H."/>
            <person name="Thimmappa B.C."/>
            <person name="Ganguly P."/>
            <person name="Vadnala R.N."/>
            <person name="Sun S."/>
            <person name="Siddharthan R."/>
            <person name="Tellgren-Roth C."/>
            <person name="Dawson T.L."/>
            <person name="Heitman J."/>
            <person name="Sanyal K."/>
        </authorList>
    </citation>
    <scope>NUCLEOTIDE SEQUENCE [LARGE SCALE GENOMIC DNA]</scope>
    <source>
        <strain evidence="7">CBS14141</strain>
    </source>
</reference>
<feature type="compositionally biased region" description="Basic and acidic residues" evidence="4">
    <location>
        <begin position="399"/>
        <end position="409"/>
    </location>
</feature>
<feature type="domain" description="Helicase C-terminal" evidence="6">
    <location>
        <begin position="459"/>
        <end position="613"/>
    </location>
</feature>
<keyword evidence="3" id="KW-0067">ATP-binding</keyword>
<dbReference type="Gene3D" id="3.40.50.300">
    <property type="entry name" value="P-loop containing nucleotide triphosphate hydrolases"/>
    <property type="match status" value="1"/>
</dbReference>
<sequence>MSSNTLRDATRTMNETEEEERMRKLEFLLQRSGIYSRIMGEKLQRAQSTQDADADAKPKAKRARTEAELGTLAAIARREQPKLITGAELKPYQMDGLIWLSSLYENGLNGILADEMGLGKTLQTIAFLAHLYEKGIKGVFLIVAPLSTMSNWYNEFARFTPAIPTLLYHGAKNERTSLQKKVDPEKVSVVITSYEIVIRDRQFLSRLPWKFIVVDEGHRLKNLNCRLLRELKQFKTGNRLILTGTPLHNNLAELWSLLNFVLPDIFDDLATFEQWFNFGAAEDDAGEVQSATSSFSTWSTETARRVVQQLHGILKPFLLRRVKSEVKQDLPPKKEYLLYAPLSHEQAEMYNQVINGTFRDWLIAHKAGIDMEQLAAMRDQPQEEQTSRTRKRTSTQVQKKHEQLREAERTVRNMRLDNAMMQLRKICCHPYLLDWPVVGDTDRLRVDSGMVRASGKLRMLDQMLDALLEQGHRVLIFSQFTTMLDILELWAKDVKRWSPYRIDGSTSQTDRADQISQFNDAPFSKEHAVFLLSTRASGLGINLVGADTVIFFDSDWNPQMDLQAQDRVHRIGQNKPVLVFRLVASDTVEQEILKKAKAKRVLESVVIKKGKFRNPITHAEITEKNSADENGDLALATTKVDVQAGDDDEPLIGPTDLERLLDRSPEAYARTFGWQSTEGAQSGTGTQKHSDHALFEVTETSQQAANPTLARIFSGEVDHS</sequence>
<proteinExistence type="predicted"/>
<feature type="region of interest" description="Disordered" evidence="4">
    <location>
        <begin position="378"/>
        <end position="409"/>
    </location>
</feature>
<dbReference type="SMART" id="SM00490">
    <property type="entry name" value="HELICc"/>
    <property type="match status" value="1"/>
</dbReference>